<dbReference type="Pfam" id="PF11356">
    <property type="entry name" value="T2SSC"/>
    <property type="match status" value="1"/>
</dbReference>
<feature type="domain" description="Type II secretion system protein GspC N-terminal" evidence="9">
    <location>
        <begin position="72"/>
        <end position="137"/>
    </location>
</feature>
<evidence type="ECO:0000256" key="1">
    <source>
        <dbReference type="ARBA" id="ARBA00004533"/>
    </source>
</evidence>
<dbReference type="RefSeq" id="WP_100846501.1">
    <property type="nucleotide sequence ID" value="NZ_PHHE01000001.1"/>
</dbReference>
<keyword evidence="7" id="KW-1133">Transmembrane helix</keyword>
<gene>
    <name evidence="10" type="ORF">ATI02_2668</name>
</gene>
<keyword evidence="3" id="KW-1003">Cell membrane</keyword>
<evidence type="ECO:0000256" key="3">
    <source>
        <dbReference type="ARBA" id="ARBA00022475"/>
    </source>
</evidence>
<sequence length="176" mass="18655">MAPSRKISVFLGSTLLLPLVCGGVLLWKERAWRDTLPVLANLAIKPSPSVDAQAPFNPGAIASLLGLVAQESLARSSEALVLKASFVSSTGDSRALLAGTEGERTYRLGDTLPGGSVLRRIEVGQVVFWRNGREEVLPIEMSAKRWLLPIEGSSPGVAGASANLYLQPTPYSGQSD</sequence>
<accession>A0ABX4PZ47</accession>
<dbReference type="EMBL" id="PHHE01000001">
    <property type="protein sequence ID" value="PKA69801.1"/>
    <property type="molecule type" value="Genomic_DNA"/>
</dbReference>
<evidence type="ECO:0000256" key="4">
    <source>
        <dbReference type="ARBA" id="ARBA00022519"/>
    </source>
</evidence>
<keyword evidence="4" id="KW-0997">Cell inner membrane</keyword>
<evidence type="ECO:0000256" key="6">
    <source>
        <dbReference type="ARBA" id="ARBA00022927"/>
    </source>
</evidence>
<evidence type="ECO:0000256" key="5">
    <source>
        <dbReference type="ARBA" id="ARBA00022692"/>
    </source>
</evidence>
<evidence type="ECO:0000259" key="9">
    <source>
        <dbReference type="Pfam" id="PF11356"/>
    </source>
</evidence>
<keyword evidence="11" id="KW-1185">Reference proteome</keyword>
<evidence type="ECO:0000256" key="7">
    <source>
        <dbReference type="ARBA" id="ARBA00022989"/>
    </source>
</evidence>
<organism evidence="10 11">
    <name type="scientific">Pseudomonas baetica</name>
    <dbReference type="NCBI Taxonomy" id="674054"/>
    <lineage>
        <taxon>Bacteria</taxon>
        <taxon>Pseudomonadati</taxon>
        <taxon>Pseudomonadota</taxon>
        <taxon>Gammaproteobacteria</taxon>
        <taxon>Pseudomonadales</taxon>
        <taxon>Pseudomonadaceae</taxon>
        <taxon>Pseudomonas</taxon>
    </lineage>
</organism>
<reference evidence="10 11" key="1">
    <citation type="submission" date="2017-11" db="EMBL/GenBank/DDBJ databases">
        <title>Genome sequencing of a diverse group of Pseudomonas species.</title>
        <authorList>
            <person name="Loper J."/>
        </authorList>
    </citation>
    <scope>NUCLEOTIDE SEQUENCE [LARGE SCALE GENOMIC DNA]</scope>
    <source>
        <strain evidence="10 11">LMG 25716</strain>
    </source>
</reference>
<keyword evidence="8" id="KW-0472">Membrane</keyword>
<evidence type="ECO:0000256" key="2">
    <source>
        <dbReference type="ARBA" id="ARBA00022448"/>
    </source>
</evidence>
<dbReference type="InterPro" id="IPR024961">
    <property type="entry name" value="T2SS_GspC_N"/>
</dbReference>
<dbReference type="Gene3D" id="2.30.30.830">
    <property type="match status" value="1"/>
</dbReference>
<comment type="caution">
    <text evidence="10">The sequence shown here is derived from an EMBL/GenBank/DDBJ whole genome shotgun (WGS) entry which is preliminary data.</text>
</comment>
<keyword evidence="5" id="KW-0812">Transmembrane</keyword>
<dbReference type="Proteomes" id="UP000232455">
    <property type="component" value="Unassembled WGS sequence"/>
</dbReference>
<keyword evidence="2" id="KW-0813">Transport</keyword>
<protein>
    <submittedName>
        <fullName evidence="10">Type II secretion system (T2SS) protein C</fullName>
    </submittedName>
</protein>
<evidence type="ECO:0000256" key="8">
    <source>
        <dbReference type="ARBA" id="ARBA00023136"/>
    </source>
</evidence>
<comment type="subcellular location">
    <subcellularLocation>
        <location evidence="1">Cell inner membrane</location>
    </subcellularLocation>
</comment>
<evidence type="ECO:0000313" key="10">
    <source>
        <dbReference type="EMBL" id="PKA69801.1"/>
    </source>
</evidence>
<evidence type="ECO:0000313" key="11">
    <source>
        <dbReference type="Proteomes" id="UP000232455"/>
    </source>
</evidence>
<keyword evidence="6" id="KW-0653">Protein transport</keyword>
<proteinExistence type="predicted"/>
<name>A0ABX4PZ47_9PSED</name>